<organism evidence="2 3">
    <name type="scientific">Paenarthrobacter aromaticivorans</name>
    <dbReference type="NCBI Taxonomy" id="2849150"/>
    <lineage>
        <taxon>Bacteria</taxon>
        <taxon>Bacillati</taxon>
        <taxon>Actinomycetota</taxon>
        <taxon>Actinomycetes</taxon>
        <taxon>Micrococcales</taxon>
        <taxon>Micrococcaceae</taxon>
        <taxon>Paenarthrobacter</taxon>
    </lineage>
</organism>
<evidence type="ECO:0000256" key="1">
    <source>
        <dbReference type="SAM" id="MobiDB-lite"/>
    </source>
</evidence>
<protein>
    <submittedName>
        <fullName evidence="2">Uncharacterized protein</fullName>
    </submittedName>
</protein>
<evidence type="ECO:0000313" key="2">
    <source>
        <dbReference type="EMBL" id="MBU8868096.1"/>
    </source>
</evidence>
<feature type="compositionally biased region" description="Polar residues" evidence="1">
    <location>
        <begin position="1"/>
        <end position="12"/>
    </location>
</feature>
<comment type="caution">
    <text evidence="2">The sequence shown here is derived from an EMBL/GenBank/DDBJ whole genome shotgun (WGS) entry which is preliminary data.</text>
</comment>
<dbReference type="Proteomes" id="UP000824166">
    <property type="component" value="Unassembled WGS sequence"/>
</dbReference>
<dbReference type="RefSeq" id="WP_216926221.1">
    <property type="nucleotide sequence ID" value="NZ_JAHOPC010000012.1"/>
</dbReference>
<dbReference type="EMBL" id="JAHOPC010000012">
    <property type="protein sequence ID" value="MBU8868096.1"/>
    <property type="molecule type" value="Genomic_DNA"/>
</dbReference>
<sequence>MPDQIAATSLNTGAAHVKSEPLAGTGEAGGHGGEIPGQAHAVTTVREHFNPLGVGLRSIWPQSVCGF</sequence>
<name>A0ABS6I8Q0_9MICC</name>
<feature type="compositionally biased region" description="Gly residues" evidence="1">
    <location>
        <begin position="26"/>
        <end position="35"/>
    </location>
</feature>
<gene>
    <name evidence="2" type="ORF">KSW38_17540</name>
</gene>
<reference evidence="2 3" key="1">
    <citation type="submission" date="2021-06" db="EMBL/GenBank/DDBJ databases">
        <authorList>
            <person name="Jeong J.W."/>
        </authorList>
    </citation>
    <scope>NUCLEOTIDE SEQUENCE [LARGE SCALE GENOMIC DNA]</scope>
    <source>
        <strain evidence="2 3">MMS21-TAE1-1</strain>
    </source>
</reference>
<keyword evidence="3" id="KW-1185">Reference proteome</keyword>
<evidence type="ECO:0000313" key="3">
    <source>
        <dbReference type="Proteomes" id="UP000824166"/>
    </source>
</evidence>
<accession>A0ABS6I8Q0</accession>
<proteinExistence type="predicted"/>
<feature type="region of interest" description="Disordered" evidence="1">
    <location>
        <begin position="1"/>
        <end position="36"/>
    </location>
</feature>